<keyword evidence="2" id="KW-0418">Kinase</keyword>
<evidence type="ECO:0000256" key="1">
    <source>
        <dbReference type="ARBA" id="ARBA00022679"/>
    </source>
</evidence>
<sequence length="253" mass="28213">MVKRKQTLIADIGATNARIALTSGKSFKKTEYFSLDQFDSIESLLKYYLDNFANKEISKGILGVAAPVLKDRVEFVNTNISFSKRALQNRFFKEDLIVLNDLVLQAYALQSIRKNDLLEIGNIKSPQKKIKILVVPGTGLGVSGIVGDEVVPSEAGHLEISYSNDTSFLLEKFAKEFNRPATYEDFLSGKGVKSIYRIIAKEGRDNEVKSEDILNEVRSPESIRVKELLNKILADYLRSLALIWGSTGGIFLA</sequence>
<dbReference type="AlphaFoldDB" id="A0A382K1X3"/>
<protein>
    <recommendedName>
        <fullName evidence="4">Glucokinase</fullName>
    </recommendedName>
</protein>
<dbReference type="PANTHER" id="PTHR47690">
    <property type="entry name" value="GLUCOKINASE"/>
    <property type="match status" value="1"/>
</dbReference>
<dbReference type="GO" id="GO:0006096">
    <property type="term" value="P:glycolytic process"/>
    <property type="evidence" value="ECO:0007669"/>
    <property type="project" value="InterPro"/>
</dbReference>
<dbReference type="Gene3D" id="3.30.420.40">
    <property type="match status" value="1"/>
</dbReference>
<dbReference type="GO" id="GO:0005524">
    <property type="term" value="F:ATP binding"/>
    <property type="evidence" value="ECO:0007669"/>
    <property type="project" value="InterPro"/>
</dbReference>
<evidence type="ECO:0000313" key="3">
    <source>
        <dbReference type="EMBL" id="SVC17087.1"/>
    </source>
</evidence>
<dbReference type="CDD" id="cd24008">
    <property type="entry name" value="ASKHA_NBD_GLK"/>
    <property type="match status" value="1"/>
</dbReference>
<dbReference type="SUPFAM" id="SSF53067">
    <property type="entry name" value="Actin-like ATPase domain"/>
    <property type="match status" value="1"/>
</dbReference>
<dbReference type="PANTHER" id="PTHR47690:SF1">
    <property type="entry name" value="GLUCOKINASE"/>
    <property type="match status" value="1"/>
</dbReference>
<gene>
    <name evidence="3" type="ORF">METZ01_LOCUS269941</name>
</gene>
<feature type="non-terminal residue" evidence="3">
    <location>
        <position position="253"/>
    </location>
</feature>
<organism evidence="3">
    <name type="scientific">marine metagenome</name>
    <dbReference type="NCBI Taxonomy" id="408172"/>
    <lineage>
        <taxon>unclassified sequences</taxon>
        <taxon>metagenomes</taxon>
        <taxon>ecological metagenomes</taxon>
    </lineage>
</organism>
<name>A0A382K1X3_9ZZZZ</name>
<dbReference type="EMBL" id="UINC01077190">
    <property type="protein sequence ID" value="SVC17087.1"/>
    <property type="molecule type" value="Genomic_DNA"/>
</dbReference>
<dbReference type="Pfam" id="PF02685">
    <property type="entry name" value="Glucokinase"/>
    <property type="match status" value="1"/>
</dbReference>
<dbReference type="InterPro" id="IPR003836">
    <property type="entry name" value="Glucokinase"/>
</dbReference>
<proteinExistence type="predicted"/>
<dbReference type="Gene3D" id="3.40.367.20">
    <property type="match status" value="1"/>
</dbReference>
<accession>A0A382K1X3</accession>
<dbReference type="InterPro" id="IPR043129">
    <property type="entry name" value="ATPase_NBD"/>
</dbReference>
<reference evidence="3" key="1">
    <citation type="submission" date="2018-05" db="EMBL/GenBank/DDBJ databases">
        <authorList>
            <person name="Lanie J.A."/>
            <person name="Ng W.-L."/>
            <person name="Kazmierczak K.M."/>
            <person name="Andrzejewski T.M."/>
            <person name="Davidsen T.M."/>
            <person name="Wayne K.J."/>
            <person name="Tettelin H."/>
            <person name="Glass J.I."/>
            <person name="Rusch D."/>
            <person name="Podicherti R."/>
            <person name="Tsui H.-C.T."/>
            <person name="Winkler M.E."/>
        </authorList>
    </citation>
    <scope>NUCLEOTIDE SEQUENCE</scope>
</reference>
<evidence type="ECO:0000256" key="2">
    <source>
        <dbReference type="ARBA" id="ARBA00022777"/>
    </source>
</evidence>
<evidence type="ECO:0008006" key="4">
    <source>
        <dbReference type="Google" id="ProtNLM"/>
    </source>
</evidence>
<keyword evidence="1" id="KW-0808">Transferase</keyword>
<dbReference type="GO" id="GO:0004340">
    <property type="term" value="F:glucokinase activity"/>
    <property type="evidence" value="ECO:0007669"/>
    <property type="project" value="InterPro"/>
</dbReference>
<dbReference type="InterPro" id="IPR050201">
    <property type="entry name" value="Bacterial_glucokinase"/>
</dbReference>
<dbReference type="GO" id="GO:0005829">
    <property type="term" value="C:cytosol"/>
    <property type="evidence" value="ECO:0007669"/>
    <property type="project" value="TreeGrafter"/>
</dbReference>
<dbReference type="GO" id="GO:0005536">
    <property type="term" value="F:D-glucose binding"/>
    <property type="evidence" value="ECO:0007669"/>
    <property type="project" value="InterPro"/>
</dbReference>